<dbReference type="PRINTS" id="PR00778">
    <property type="entry name" value="HTHARSR"/>
</dbReference>
<protein>
    <submittedName>
        <fullName evidence="5">ArsR family transcriptional regulator</fullName>
    </submittedName>
</protein>
<keyword evidence="3" id="KW-0804">Transcription</keyword>
<dbReference type="AlphaFoldDB" id="A0A395M2D1"/>
<dbReference type="InterPro" id="IPR011991">
    <property type="entry name" value="ArsR-like_HTH"/>
</dbReference>
<dbReference type="GO" id="GO:0003677">
    <property type="term" value="F:DNA binding"/>
    <property type="evidence" value="ECO:0007669"/>
    <property type="project" value="UniProtKB-KW"/>
</dbReference>
<dbReference type="NCBIfam" id="NF033788">
    <property type="entry name" value="HTH_metalloreg"/>
    <property type="match status" value="1"/>
</dbReference>
<dbReference type="InterPro" id="IPR001845">
    <property type="entry name" value="HTH_ArsR_DNA-bd_dom"/>
</dbReference>
<feature type="domain" description="HTH arsR-type" evidence="4">
    <location>
        <begin position="15"/>
        <end position="109"/>
    </location>
</feature>
<evidence type="ECO:0000256" key="1">
    <source>
        <dbReference type="ARBA" id="ARBA00023015"/>
    </source>
</evidence>
<gene>
    <name evidence="5" type="ORF">D0433_03445</name>
</gene>
<name>A0A395M2D1_9BACT</name>
<dbReference type="GO" id="GO:0003700">
    <property type="term" value="F:DNA-binding transcription factor activity"/>
    <property type="evidence" value="ECO:0007669"/>
    <property type="project" value="InterPro"/>
</dbReference>
<dbReference type="Pfam" id="PF01022">
    <property type="entry name" value="HTH_5"/>
    <property type="match status" value="1"/>
</dbReference>
<comment type="caution">
    <text evidence="5">The sequence shown here is derived from an EMBL/GenBank/DDBJ whole genome shotgun (WGS) entry which is preliminary data.</text>
</comment>
<sequence>MPRKLIKRISHVEEMTDEKLKQVAAQFRILGEPARLKILRTICSQEKNVQQIVEETKMGQANVSKHLSLMYEHGIVKRRKEGINCYYRLADDSILEICKIASKGVERNLLTKLRQMQGSV</sequence>
<dbReference type="PROSITE" id="PS50987">
    <property type="entry name" value="HTH_ARSR_2"/>
    <property type="match status" value="1"/>
</dbReference>
<dbReference type="PANTHER" id="PTHR43132:SF9">
    <property type="entry name" value="ARSR FAMILY TRANSCRIPTIONAL REGULATORY PROTEIN"/>
    <property type="match status" value="1"/>
</dbReference>
<organism evidence="5 6">
    <name type="scientific">Candidatus Thermochlorobacter aerophilus</name>
    <dbReference type="NCBI Taxonomy" id="1868324"/>
    <lineage>
        <taxon>Bacteria</taxon>
        <taxon>Pseudomonadati</taxon>
        <taxon>Chlorobiota</taxon>
        <taxon>Chlorobiia</taxon>
        <taxon>Chlorobiales</taxon>
        <taxon>Candidatus Thermochlorobacteriaceae</taxon>
        <taxon>Candidatus Thermochlorobacter</taxon>
    </lineage>
</organism>
<evidence type="ECO:0000256" key="2">
    <source>
        <dbReference type="ARBA" id="ARBA00023125"/>
    </source>
</evidence>
<proteinExistence type="predicted"/>
<dbReference type="InterPro" id="IPR051011">
    <property type="entry name" value="Metal_resp_trans_reg"/>
</dbReference>
<dbReference type="InterPro" id="IPR036390">
    <property type="entry name" value="WH_DNA-bd_sf"/>
</dbReference>
<dbReference type="InterPro" id="IPR036388">
    <property type="entry name" value="WH-like_DNA-bd_sf"/>
</dbReference>
<dbReference type="Gene3D" id="1.10.10.10">
    <property type="entry name" value="Winged helix-like DNA-binding domain superfamily/Winged helix DNA-binding domain"/>
    <property type="match status" value="1"/>
</dbReference>
<evidence type="ECO:0000256" key="3">
    <source>
        <dbReference type="ARBA" id="ARBA00023163"/>
    </source>
</evidence>
<reference evidence="5 6" key="1">
    <citation type="journal article" date="2011" name="ISME J.">
        <title>Community ecology of hot spring cyanobacterial mats: predominant populations and their functional potential.</title>
        <authorList>
            <person name="Klatt C.G."/>
            <person name="Wood J.M."/>
            <person name="Rusch D.B."/>
            <person name="Bateson M.M."/>
            <person name="Hamamura N."/>
            <person name="Heidelberg J.F."/>
            <person name="Grossman A.R."/>
            <person name="Bhaya D."/>
            <person name="Cohan F.M."/>
            <person name="Kuhl M."/>
            <person name="Bryant D.A."/>
            <person name="Ward D.M."/>
        </authorList>
    </citation>
    <scope>NUCLEOTIDE SEQUENCE [LARGE SCALE GENOMIC DNA]</scope>
    <source>
        <strain evidence="5">OS</strain>
    </source>
</reference>
<dbReference type="SUPFAM" id="SSF46785">
    <property type="entry name" value="Winged helix' DNA-binding domain"/>
    <property type="match status" value="1"/>
</dbReference>
<dbReference type="Proteomes" id="UP000266389">
    <property type="component" value="Unassembled WGS sequence"/>
</dbReference>
<dbReference type="CDD" id="cd00090">
    <property type="entry name" value="HTH_ARSR"/>
    <property type="match status" value="1"/>
</dbReference>
<evidence type="ECO:0000259" key="4">
    <source>
        <dbReference type="PROSITE" id="PS50987"/>
    </source>
</evidence>
<evidence type="ECO:0000313" key="6">
    <source>
        <dbReference type="Proteomes" id="UP000266389"/>
    </source>
</evidence>
<keyword evidence="1" id="KW-0805">Transcription regulation</keyword>
<evidence type="ECO:0000313" key="5">
    <source>
        <dbReference type="EMBL" id="RFM24969.1"/>
    </source>
</evidence>
<dbReference type="PANTHER" id="PTHR43132">
    <property type="entry name" value="ARSENICAL RESISTANCE OPERON REPRESSOR ARSR-RELATED"/>
    <property type="match status" value="1"/>
</dbReference>
<dbReference type="SMART" id="SM00418">
    <property type="entry name" value="HTH_ARSR"/>
    <property type="match status" value="1"/>
</dbReference>
<accession>A0A395M2D1</accession>
<keyword evidence="2" id="KW-0238">DNA-binding</keyword>
<dbReference type="EMBL" id="PHFL01000014">
    <property type="protein sequence ID" value="RFM24969.1"/>
    <property type="molecule type" value="Genomic_DNA"/>
</dbReference>